<dbReference type="AlphaFoldDB" id="A0A0R1W9Q6"/>
<evidence type="ECO:0000313" key="2">
    <source>
        <dbReference type="EMBL" id="KRM14609.1"/>
    </source>
</evidence>
<comment type="caution">
    <text evidence="2">The sequence shown here is derived from an EMBL/GenBank/DDBJ whole genome shotgun (WGS) entry which is preliminary data.</text>
</comment>
<dbReference type="EMBL" id="AZFV01000035">
    <property type="protein sequence ID" value="KRM14609.1"/>
    <property type="molecule type" value="Genomic_DNA"/>
</dbReference>
<dbReference type="Proteomes" id="UP000051302">
    <property type="component" value="Unassembled WGS sequence"/>
</dbReference>
<dbReference type="Gene3D" id="2.40.50.480">
    <property type="match status" value="1"/>
</dbReference>
<sequence>MKKFINILLMGLVVLGLGYYMAGSYLKDKNTPMAQDFNRYNLLAKRSPKFMQIDYDDADKEQDGSYTFYADAYDRQGNWHEIDLHSTDDFDDGELIKLDTKGSYVKNYSVIHPNDLPYKLYRLFMN</sequence>
<dbReference type="SUPFAM" id="SSF159121">
    <property type="entry name" value="BC4932-like"/>
    <property type="match status" value="1"/>
</dbReference>
<dbReference type="InterPro" id="IPR036166">
    <property type="entry name" value="YxeA-like_sf"/>
</dbReference>
<dbReference type="RefSeq" id="WP_057893029.1">
    <property type="nucleotide sequence ID" value="NZ_AZFV01000035.1"/>
</dbReference>
<name>A0A0R1W9Q6_9LACO</name>
<accession>A0A0R1W9Q6</accession>
<dbReference type="PANTHER" id="PTHR36433:SF2">
    <property type="entry name" value="YXEA FAMILY PROTEIN"/>
    <property type="match status" value="1"/>
</dbReference>
<proteinExistence type="predicted"/>
<evidence type="ECO:0000256" key="1">
    <source>
        <dbReference type="SAM" id="Phobius"/>
    </source>
</evidence>
<keyword evidence="1" id="KW-0812">Transmembrane</keyword>
<evidence type="ECO:0008006" key="4">
    <source>
        <dbReference type="Google" id="ProtNLM"/>
    </source>
</evidence>
<reference evidence="2 3" key="1">
    <citation type="journal article" date="2015" name="Genome Announc.">
        <title>Expanding the biotechnology potential of lactobacilli through comparative genomics of 213 strains and associated genera.</title>
        <authorList>
            <person name="Sun Z."/>
            <person name="Harris H.M."/>
            <person name="McCann A."/>
            <person name="Guo C."/>
            <person name="Argimon S."/>
            <person name="Zhang W."/>
            <person name="Yang X."/>
            <person name="Jeffery I.B."/>
            <person name="Cooney J.C."/>
            <person name="Kagawa T.F."/>
            <person name="Liu W."/>
            <person name="Song Y."/>
            <person name="Salvetti E."/>
            <person name="Wrobel A."/>
            <person name="Rasinkangas P."/>
            <person name="Parkhill J."/>
            <person name="Rea M.C."/>
            <person name="O'Sullivan O."/>
            <person name="Ritari J."/>
            <person name="Douillard F.P."/>
            <person name="Paul Ross R."/>
            <person name="Yang R."/>
            <person name="Briner A.E."/>
            <person name="Felis G.E."/>
            <person name="de Vos W.M."/>
            <person name="Barrangou R."/>
            <person name="Klaenhammer T.R."/>
            <person name="Caufield P.W."/>
            <person name="Cui Y."/>
            <person name="Zhang H."/>
            <person name="O'Toole P.W."/>
        </authorList>
    </citation>
    <scope>NUCLEOTIDE SEQUENCE [LARGE SCALE GENOMIC DNA]</scope>
    <source>
        <strain evidence="2 3">DSM 16982</strain>
    </source>
</reference>
<dbReference type="Pfam" id="PF06486">
    <property type="entry name" value="DUF1093"/>
    <property type="match status" value="1"/>
</dbReference>
<dbReference type="PANTHER" id="PTHR36433">
    <property type="entry name" value="HYPOTHETICAL CYTOSOLIC PROTEIN"/>
    <property type="match status" value="1"/>
</dbReference>
<dbReference type="NCBIfam" id="TIGR01655">
    <property type="entry name" value="yxeA_fam"/>
    <property type="match status" value="1"/>
</dbReference>
<evidence type="ECO:0000313" key="3">
    <source>
        <dbReference type="Proteomes" id="UP000051302"/>
    </source>
</evidence>
<feature type="transmembrane region" description="Helical" evidence="1">
    <location>
        <begin position="7"/>
        <end position="26"/>
    </location>
</feature>
<dbReference type="InterPro" id="IPR006542">
    <property type="entry name" value="DUF1093"/>
</dbReference>
<keyword evidence="3" id="KW-1185">Reference proteome</keyword>
<keyword evidence="1" id="KW-0472">Membrane</keyword>
<dbReference type="PATRIC" id="fig|1423774.3.peg.1812"/>
<dbReference type="STRING" id="1423774.FD31_GL001747"/>
<keyword evidence="1" id="KW-1133">Transmembrane helix</keyword>
<protein>
    <recommendedName>
        <fullName evidence="4">DUF1093 domain-containing protein</fullName>
    </recommendedName>
</protein>
<gene>
    <name evidence="2" type="ORF">FD31_GL001747</name>
</gene>
<organism evidence="2 3">
    <name type="scientific">Companilactobacillus nantensis DSM 16982</name>
    <dbReference type="NCBI Taxonomy" id="1423774"/>
    <lineage>
        <taxon>Bacteria</taxon>
        <taxon>Bacillati</taxon>
        <taxon>Bacillota</taxon>
        <taxon>Bacilli</taxon>
        <taxon>Lactobacillales</taxon>
        <taxon>Lactobacillaceae</taxon>
        <taxon>Companilactobacillus</taxon>
    </lineage>
</organism>